<feature type="transmembrane region" description="Helical" evidence="8">
    <location>
        <begin position="263"/>
        <end position="282"/>
    </location>
</feature>
<dbReference type="Pfam" id="PF07568">
    <property type="entry name" value="HisKA_2"/>
    <property type="match status" value="1"/>
</dbReference>
<evidence type="ECO:0000256" key="5">
    <source>
        <dbReference type="ARBA" id="ARBA00022741"/>
    </source>
</evidence>
<proteinExistence type="predicted"/>
<accession>A0A5C6U5S8</accession>
<keyword evidence="7" id="KW-0067">ATP-binding</keyword>
<dbReference type="InterPro" id="IPR011495">
    <property type="entry name" value="Sig_transdc_His_kin_sub2_dim/P"/>
</dbReference>
<evidence type="ECO:0000259" key="9">
    <source>
        <dbReference type="Pfam" id="PF07568"/>
    </source>
</evidence>
<evidence type="ECO:0000256" key="1">
    <source>
        <dbReference type="ARBA" id="ARBA00000085"/>
    </source>
</evidence>
<dbReference type="Proteomes" id="UP000321129">
    <property type="component" value="Unassembled WGS sequence"/>
</dbReference>
<dbReference type="GO" id="GO:0004673">
    <property type="term" value="F:protein histidine kinase activity"/>
    <property type="evidence" value="ECO:0007669"/>
    <property type="project" value="UniProtKB-EC"/>
</dbReference>
<keyword evidence="8" id="KW-0812">Transmembrane</keyword>
<evidence type="ECO:0000256" key="2">
    <source>
        <dbReference type="ARBA" id="ARBA00012438"/>
    </source>
</evidence>
<evidence type="ECO:0000313" key="11">
    <source>
        <dbReference type="Proteomes" id="UP000321129"/>
    </source>
</evidence>
<dbReference type="EC" id="2.7.13.3" evidence="2"/>
<name>A0A5C6U5S8_9SPHN</name>
<evidence type="ECO:0000256" key="4">
    <source>
        <dbReference type="ARBA" id="ARBA00022679"/>
    </source>
</evidence>
<keyword evidence="6 10" id="KW-0418">Kinase</keyword>
<gene>
    <name evidence="10" type="ORF">FSZ31_10275</name>
</gene>
<dbReference type="PANTHER" id="PTHR41523:SF8">
    <property type="entry name" value="ETHYLENE RESPONSE SENSOR PROTEIN"/>
    <property type="match status" value="1"/>
</dbReference>
<keyword evidence="5" id="KW-0547">Nucleotide-binding</keyword>
<feature type="transmembrane region" description="Helical" evidence="8">
    <location>
        <begin position="28"/>
        <end position="48"/>
    </location>
</feature>
<dbReference type="Gene3D" id="3.30.450.20">
    <property type="entry name" value="PAS domain"/>
    <property type="match status" value="1"/>
</dbReference>
<evidence type="ECO:0000256" key="6">
    <source>
        <dbReference type="ARBA" id="ARBA00022777"/>
    </source>
</evidence>
<evidence type="ECO:0000313" key="10">
    <source>
        <dbReference type="EMBL" id="TXC68089.1"/>
    </source>
</evidence>
<evidence type="ECO:0000256" key="3">
    <source>
        <dbReference type="ARBA" id="ARBA00022553"/>
    </source>
</evidence>
<keyword evidence="4" id="KW-0808">Transferase</keyword>
<sequence>MNAPTSEAPAASRSGWERWSSFSTEIKILLALLIGLAPLGILGVAATIKGTHNAERDRTSLIRVAGNEMSRNLGNGLAADRAVVRRSLVGIPLGDLFPDQARRICTDLGIALSPADIAAPRIYIVAPSFSRELCPVGAVAYLSDDAVPKVPIEGLLGIDNASGRLVSSVRFDEQGTPYAAVLSYNSDALAAIAEDDIANLPAHDIAITGRDGRLDIRDGLGAELPGITQAIERPIGQTGHSLVMTTYRAAFSGNEVVSLLSPIAIWVAGAVLSWALLGFFIMRPLSRLHRSVAAYRPGAVFLRPRRRLAIAREIVQLEEDFSALSETVAADKAELAKGLERQTALTREVHHRVKNNLQVIGSLISLHSRSATTDEAKRAYRTIQRRVDAISVVHRNHFAGSEGTTGHALRPLLSELASNLRASGHGDEGFPQISVNVDEIYVSQDVAVPIAFLVTELAELSSLCDPDAPIAIAVERDAGEPTLARLTIESVGLAGCEKFNSLMVARYERIMTGLSRQLRKPFTHDAGSGLYAIELTVLAVR</sequence>
<dbReference type="PANTHER" id="PTHR41523">
    <property type="entry name" value="TWO-COMPONENT SYSTEM SENSOR PROTEIN"/>
    <property type="match status" value="1"/>
</dbReference>
<comment type="catalytic activity">
    <reaction evidence="1">
        <text>ATP + protein L-histidine = ADP + protein N-phospho-L-histidine.</text>
        <dbReference type="EC" id="2.7.13.3"/>
    </reaction>
</comment>
<dbReference type="EMBL" id="VOPY01000003">
    <property type="protein sequence ID" value="TXC68089.1"/>
    <property type="molecule type" value="Genomic_DNA"/>
</dbReference>
<evidence type="ECO:0000256" key="7">
    <source>
        <dbReference type="ARBA" id="ARBA00022840"/>
    </source>
</evidence>
<dbReference type="GO" id="GO:0005524">
    <property type="term" value="F:ATP binding"/>
    <property type="evidence" value="ECO:0007669"/>
    <property type="project" value="UniProtKB-KW"/>
</dbReference>
<keyword evidence="8" id="KW-0472">Membrane</keyword>
<reference evidence="10 11" key="1">
    <citation type="submission" date="2019-08" db="EMBL/GenBank/DDBJ databases">
        <title>Sphingorhabdus soil sp. nov., isolated from arctic soil.</title>
        <authorList>
            <person name="Liu Y."/>
        </authorList>
    </citation>
    <scope>NUCLEOTIDE SEQUENCE [LARGE SCALE GENOMIC DNA]</scope>
    <source>
        <strain evidence="10 11">D-2Q-5-6</strain>
    </source>
</reference>
<keyword evidence="8" id="KW-1133">Transmembrane helix</keyword>
<keyword evidence="3" id="KW-0597">Phosphoprotein</keyword>
<feature type="domain" description="Signal transduction histidine kinase subgroup 2 dimerisation and phosphoacceptor" evidence="9">
    <location>
        <begin position="348"/>
        <end position="421"/>
    </location>
</feature>
<dbReference type="OrthoDB" id="9767435at2"/>
<organism evidence="10 11">
    <name type="scientific">Flavisphingopyxis soli</name>
    <dbReference type="NCBI Taxonomy" id="2601267"/>
    <lineage>
        <taxon>Bacteria</taxon>
        <taxon>Pseudomonadati</taxon>
        <taxon>Pseudomonadota</taxon>
        <taxon>Alphaproteobacteria</taxon>
        <taxon>Sphingomonadales</taxon>
        <taxon>Sphingopyxidaceae</taxon>
        <taxon>Flavisphingopyxis</taxon>
    </lineage>
</organism>
<protein>
    <recommendedName>
        <fullName evidence="2">histidine kinase</fullName>
        <ecNumber evidence="2">2.7.13.3</ecNumber>
    </recommendedName>
</protein>
<keyword evidence="11" id="KW-1185">Reference proteome</keyword>
<dbReference type="AlphaFoldDB" id="A0A5C6U5S8"/>
<dbReference type="RefSeq" id="WP_147123309.1">
    <property type="nucleotide sequence ID" value="NZ_VOPY01000003.1"/>
</dbReference>
<evidence type="ECO:0000256" key="8">
    <source>
        <dbReference type="SAM" id="Phobius"/>
    </source>
</evidence>
<comment type="caution">
    <text evidence="10">The sequence shown here is derived from an EMBL/GenBank/DDBJ whole genome shotgun (WGS) entry which is preliminary data.</text>
</comment>